<dbReference type="Proteomes" id="UP000705867">
    <property type="component" value="Unassembled WGS sequence"/>
</dbReference>
<protein>
    <submittedName>
        <fullName evidence="1">Uncharacterized protein</fullName>
    </submittedName>
</protein>
<proteinExistence type="predicted"/>
<evidence type="ECO:0000313" key="2">
    <source>
        <dbReference type="Proteomes" id="UP000705867"/>
    </source>
</evidence>
<dbReference type="AlphaFoldDB" id="A0A953M0Y4"/>
<evidence type="ECO:0000313" key="1">
    <source>
        <dbReference type="EMBL" id="MBZ0155072.1"/>
    </source>
</evidence>
<sequence length="204" mass="24010">MRKRKYTIAAGILLFLVSALALDYAVGYKQNRLLHEKAAMKKKMEQLAWYTLRAEVKRVEYIKDKYRITIRYENAFPEEALYFMTPQLRCFIQVGTLWKEVPLLPPERGGGESAVTRLDGEKNIDMLVEVPFRNFEEVLPGYMHVRINSMSYIASDALSKEDIVEKNEDFYIYLKPYYARDDEMLKKYTFTNNEVPVFIPMPPH</sequence>
<comment type="caution">
    <text evidence="1">The sequence shown here is derived from an EMBL/GenBank/DDBJ whole genome shotgun (WGS) entry which is preliminary data.</text>
</comment>
<dbReference type="EMBL" id="JAIOIV010000018">
    <property type="protein sequence ID" value="MBZ0155072.1"/>
    <property type="molecule type" value="Genomic_DNA"/>
</dbReference>
<gene>
    <name evidence="1" type="ORF">K8I29_02520</name>
</gene>
<reference evidence="1" key="2">
    <citation type="submission" date="2021-08" db="EMBL/GenBank/DDBJ databases">
        <authorList>
            <person name="Dalcin Martins P."/>
        </authorList>
    </citation>
    <scope>NUCLEOTIDE SEQUENCE</scope>
    <source>
        <strain evidence="1">MAG_39</strain>
    </source>
</reference>
<name>A0A953M0Y4_9BACT</name>
<accession>A0A953M0Y4</accession>
<organism evidence="1 2">
    <name type="scientific">Candidatus Nitrobium versatile</name>
    <dbReference type="NCBI Taxonomy" id="2884831"/>
    <lineage>
        <taxon>Bacteria</taxon>
        <taxon>Pseudomonadati</taxon>
        <taxon>Nitrospirota</taxon>
        <taxon>Nitrospiria</taxon>
        <taxon>Nitrospirales</taxon>
        <taxon>Nitrospiraceae</taxon>
        <taxon>Candidatus Nitrobium</taxon>
    </lineage>
</organism>
<reference evidence="1" key="1">
    <citation type="journal article" date="2021" name="bioRxiv">
        <title>Unraveling nitrogen, sulfur and carbon metabolic pathways and microbial community transcriptional responses to substrate deprivation and toxicity stresses in a bioreactor mimicking anoxic brackish coastal sediment conditions.</title>
        <authorList>
            <person name="Martins P.D."/>
            <person name="Echeveste M.J."/>
            <person name="Arshad A."/>
            <person name="Kurth J."/>
            <person name="Ouboter H."/>
            <person name="Jetten M.S.M."/>
            <person name="Welte C.U."/>
        </authorList>
    </citation>
    <scope>NUCLEOTIDE SEQUENCE</scope>
    <source>
        <strain evidence="1">MAG_39</strain>
    </source>
</reference>